<keyword evidence="2" id="KW-1133">Transmembrane helix</keyword>
<evidence type="ECO:0000313" key="4">
    <source>
        <dbReference type="Proteomes" id="UP000186868"/>
    </source>
</evidence>
<evidence type="ECO:0008006" key="5">
    <source>
        <dbReference type="Google" id="ProtNLM"/>
    </source>
</evidence>
<sequence>MKHIDKLLFAAASTYLGTVLFWLVSNDRLALPWATKPQPQPVTQTQQVSLADARFIAYLERSLERIKAEPEKATAAAPAPPTVAIPPAMTSSEPPPPPENAPTIIEKIYVPVYPQAPPTSVEEAPKPASTAAPSPKAAPVAKTDKADIALVGVLESGDRSYALFNVKGTTRRFEPGEVLGASGWTLVGIQNQQAIVHSNGATRSLEVGQGF</sequence>
<dbReference type="AlphaFoldDB" id="A0A1U7HFU0"/>
<keyword evidence="4" id="KW-1185">Reference proteome</keyword>
<feature type="region of interest" description="Disordered" evidence="1">
    <location>
        <begin position="116"/>
        <end position="138"/>
    </location>
</feature>
<proteinExistence type="predicted"/>
<feature type="region of interest" description="Disordered" evidence="1">
    <location>
        <begin position="69"/>
        <end position="102"/>
    </location>
</feature>
<evidence type="ECO:0000256" key="2">
    <source>
        <dbReference type="SAM" id="Phobius"/>
    </source>
</evidence>
<keyword evidence="2" id="KW-0812">Transmembrane</keyword>
<feature type="transmembrane region" description="Helical" evidence="2">
    <location>
        <begin position="7"/>
        <end position="24"/>
    </location>
</feature>
<organism evidence="3 4">
    <name type="scientific">Hydrococcus rivularis NIES-593</name>
    <dbReference type="NCBI Taxonomy" id="1921803"/>
    <lineage>
        <taxon>Bacteria</taxon>
        <taxon>Bacillati</taxon>
        <taxon>Cyanobacteriota</taxon>
        <taxon>Cyanophyceae</taxon>
        <taxon>Pleurocapsales</taxon>
        <taxon>Hydrococcaceae</taxon>
        <taxon>Hydrococcus</taxon>
    </lineage>
</organism>
<dbReference type="STRING" id="1921803.NIES593_13075"/>
<dbReference type="RefSeq" id="WP_073600003.1">
    <property type="nucleotide sequence ID" value="NZ_MRCB01000014.1"/>
</dbReference>
<keyword evidence="2" id="KW-0472">Membrane</keyword>
<dbReference type="EMBL" id="MRCB01000014">
    <property type="protein sequence ID" value="OKH22398.1"/>
    <property type="molecule type" value="Genomic_DNA"/>
</dbReference>
<evidence type="ECO:0000256" key="1">
    <source>
        <dbReference type="SAM" id="MobiDB-lite"/>
    </source>
</evidence>
<accession>A0A1U7HFU0</accession>
<dbReference type="Proteomes" id="UP000186868">
    <property type="component" value="Unassembled WGS sequence"/>
</dbReference>
<reference evidence="3 4" key="1">
    <citation type="submission" date="2016-11" db="EMBL/GenBank/DDBJ databases">
        <title>Draft Genome Sequences of Nine Cyanobacterial Strains from Diverse Habitats.</title>
        <authorList>
            <person name="Zhu T."/>
            <person name="Hou S."/>
            <person name="Lu X."/>
            <person name="Hess W.R."/>
        </authorList>
    </citation>
    <scope>NUCLEOTIDE SEQUENCE [LARGE SCALE GENOMIC DNA]</scope>
    <source>
        <strain evidence="3 4">NIES-593</strain>
    </source>
</reference>
<protein>
    <recommendedName>
        <fullName evidence="5">Type II secretion system protein GspC N-terminal domain-containing protein</fullName>
    </recommendedName>
</protein>
<gene>
    <name evidence="3" type="ORF">NIES593_13075</name>
</gene>
<name>A0A1U7HFU0_9CYAN</name>
<feature type="compositionally biased region" description="Low complexity" evidence="1">
    <location>
        <begin position="126"/>
        <end position="138"/>
    </location>
</feature>
<dbReference type="OrthoDB" id="428674at2"/>
<evidence type="ECO:0000313" key="3">
    <source>
        <dbReference type="EMBL" id="OKH22398.1"/>
    </source>
</evidence>
<comment type="caution">
    <text evidence="3">The sequence shown here is derived from an EMBL/GenBank/DDBJ whole genome shotgun (WGS) entry which is preliminary data.</text>
</comment>